<accession>A0ABV8GIL6</accession>
<evidence type="ECO:0000313" key="1">
    <source>
        <dbReference type="EMBL" id="MFC4012739.1"/>
    </source>
</evidence>
<dbReference type="Proteomes" id="UP001595851">
    <property type="component" value="Unassembled WGS sequence"/>
</dbReference>
<evidence type="ECO:0000313" key="2">
    <source>
        <dbReference type="Proteomes" id="UP001595851"/>
    </source>
</evidence>
<keyword evidence="2" id="KW-1185">Reference proteome</keyword>
<dbReference type="Pfam" id="PF19859">
    <property type="entry name" value="DUF6333"/>
    <property type="match status" value="1"/>
</dbReference>
<dbReference type="EMBL" id="JBHSBI010000023">
    <property type="protein sequence ID" value="MFC4012739.1"/>
    <property type="molecule type" value="Genomic_DNA"/>
</dbReference>
<protein>
    <submittedName>
        <fullName evidence="1">DUF6333 family protein</fullName>
    </submittedName>
</protein>
<reference evidence="2" key="1">
    <citation type="journal article" date="2019" name="Int. J. Syst. Evol. Microbiol.">
        <title>The Global Catalogue of Microorganisms (GCM) 10K type strain sequencing project: providing services to taxonomists for standard genome sequencing and annotation.</title>
        <authorList>
            <consortium name="The Broad Institute Genomics Platform"/>
            <consortium name="The Broad Institute Genome Sequencing Center for Infectious Disease"/>
            <person name="Wu L."/>
            <person name="Ma J."/>
        </authorList>
    </citation>
    <scope>NUCLEOTIDE SEQUENCE [LARGE SCALE GENOMIC DNA]</scope>
    <source>
        <strain evidence="2">TBRC 1276</strain>
    </source>
</reference>
<proteinExistence type="predicted"/>
<gene>
    <name evidence="1" type="ORF">ACFOY2_36285</name>
</gene>
<sequence>MSDEYEEYYQLSDSDGEIRVRDSSTNLTLVFPGPELEADLRTINAGVAAHDPDRALEVVNSLTSVERVLESLGQRAMKDCEVMPYEPADLDLVMVGCWGQVVYVHDAGLAGDLVDYADTEVWNQQRLHPQASIVSKVFLDMVADYMQLIFWLPGLQPVTTEWSDGFRVKGDVPALLRAAGVDESADLSDLSELDFQGLARQICGFAPYMEGPEALPVSLFRVGRPEDVIEEMEDVWIR</sequence>
<name>A0ABV8GIL6_9ACTN</name>
<organism evidence="1 2">
    <name type="scientific">Nonomuraea purpurea</name>
    <dbReference type="NCBI Taxonomy" id="1849276"/>
    <lineage>
        <taxon>Bacteria</taxon>
        <taxon>Bacillati</taxon>
        <taxon>Actinomycetota</taxon>
        <taxon>Actinomycetes</taxon>
        <taxon>Streptosporangiales</taxon>
        <taxon>Streptosporangiaceae</taxon>
        <taxon>Nonomuraea</taxon>
    </lineage>
</organism>
<dbReference type="RefSeq" id="WP_379532638.1">
    <property type="nucleotide sequence ID" value="NZ_JBHSBI010000023.1"/>
</dbReference>
<comment type="caution">
    <text evidence="1">The sequence shown here is derived from an EMBL/GenBank/DDBJ whole genome shotgun (WGS) entry which is preliminary data.</text>
</comment>